<dbReference type="Proteomes" id="UP001054902">
    <property type="component" value="Unassembled WGS sequence"/>
</dbReference>
<sequence>MIRICSLPLFSTFLFLLLWNLESCNGLPSISLPRKSPLATTTSLYAGLSNSRREVLAVTGIASASIFATSELASASDIVANPKTFTPKLVEALEVATNPTAGQFCFPALTPPFNKRATYRYTLGRNAWAFEQLLTFSNVTATIRSNVIKLESGGLWVNSPQFPTGELCALLDDLNAPVEHIVLPCNAFEHKAPMKPFTRRYPDAKVWVSPGQYGVLGTCGKSLEERFTKKSGPTSEVAFCHRPTRTLVATDSVIFVNDAAPDIFKTYFEESTVGDETFWPRTVLQAVFLPLRQDDNNMYPGYESIKNRLVRAPILRALVDARAPNEVKSWIETQTTWDFDRIITSHFASPIAATPDNFRSAFDYLFEEEEKNIDSSIKCQDWNLLDSINKFVAKTNAGAPATFDFTRGCSR</sequence>
<dbReference type="PANTHER" id="PTHR33835">
    <property type="entry name" value="YALI0C07656P"/>
    <property type="match status" value="1"/>
</dbReference>
<accession>A0AAD3CN68</accession>
<dbReference type="Pfam" id="PF14234">
    <property type="entry name" value="DUF4336"/>
    <property type="match status" value="2"/>
</dbReference>
<name>A0AAD3CN68_9STRA</name>
<keyword evidence="3" id="KW-1185">Reference proteome</keyword>
<feature type="signal peptide" evidence="1">
    <location>
        <begin position="1"/>
        <end position="26"/>
    </location>
</feature>
<evidence type="ECO:0000313" key="2">
    <source>
        <dbReference type="EMBL" id="GFH48819.1"/>
    </source>
</evidence>
<evidence type="ECO:0000256" key="1">
    <source>
        <dbReference type="SAM" id="SignalP"/>
    </source>
</evidence>
<reference evidence="2 3" key="1">
    <citation type="journal article" date="2021" name="Sci. Rep.">
        <title>The genome of the diatom Chaetoceros tenuissimus carries an ancient integrated fragment of an extant virus.</title>
        <authorList>
            <person name="Hongo Y."/>
            <person name="Kimura K."/>
            <person name="Takaki Y."/>
            <person name="Yoshida Y."/>
            <person name="Baba S."/>
            <person name="Kobayashi G."/>
            <person name="Nagasaki K."/>
            <person name="Hano T."/>
            <person name="Tomaru Y."/>
        </authorList>
    </citation>
    <scope>NUCLEOTIDE SEQUENCE [LARGE SCALE GENOMIC DNA]</scope>
    <source>
        <strain evidence="2 3">NIES-3715</strain>
    </source>
</reference>
<feature type="chain" id="PRO_5041993547" evidence="1">
    <location>
        <begin position="27"/>
        <end position="411"/>
    </location>
</feature>
<dbReference type="PANTHER" id="PTHR33835:SF2">
    <property type="entry name" value="LYSINE-TRNA LIGASE"/>
    <property type="match status" value="1"/>
</dbReference>
<dbReference type="AlphaFoldDB" id="A0AAD3CN68"/>
<keyword evidence="1" id="KW-0732">Signal</keyword>
<dbReference type="InterPro" id="IPR025638">
    <property type="entry name" value="DUF4336"/>
</dbReference>
<comment type="caution">
    <text evidence="2">The sequence shown here is derived from an EMBL/GenBank/DDBJ whole genome shotgun (WGS) entry which is preliminary data.</text>
</comment>
<organism evidence="2 3">
    <name type="scientific">Chaetoceros tenuissimus</name>
    <dbReference type="NCBI Taxonomy" id="426638"/>
    <lineage>
        <taxon>Eukaryota</taxon>
        <taxon>Sar</taxon>
        <taxon>Stramenopiles</taxon>
        <taxon>Ochrophyta</taxon>
        <taxon>Bacillariophyta</taxon>
        <taxon>Coscinodiscophyceae</taxon>
        <taxon>Chaetocerotophycidae</taxon>
        <taxon>Chaetocerotales</taxon>
        <taxon>Chaetocerotaceae</taxon>
        <taxon>Chaetoceros</taxon>
    </lineage>
</organism>
<proteinExistence type="predicted"/>
<dbReference type="EMBL" id="BLLK01000029">
    <property type="protein sequence ID" value="GFH48819.1"/>
    <property type="molecule type" value="Genomic_DNA"/>
</dbReference>
<evidence type="ECO:0000313" key="3">
    <source>
        <dbReference type="Proteomes" id="UP001054902"/>
    </source>
</evidence>
<protein>
    <submittedName>
        <fullName evidence="2">Uncharacterized protein</fullName>
    </submittedName>
</protein>
<gene>
    <name evidence="2" type="ORF">CTEN210_05295</name>
</gene>